<protein>
    <submittedName>
        <fullName evidence="1">Phosphatidate phosphatase</fullName>
    </submittedName>
</protein>
<comment type="caution">
    <text evidence="1">The sequence shown here is derived from an EMBL/GenBank/DDBJ whole genome shotgun (WGS) entry which is preliminary data.</text>
</comment>
<gene>
    <name evidence="1" type="ORF">KPL71_016653</name>
</gene>
<dbReference type="EMBL" id="CM039174">
    <property type="protein sequence ID" value="KAH9758287.1"/>
    <property type="molecule type" value="Genomic_DNA"/>
</dbReference>
<reference evidence="2" key="1">
    <citation type="journal article" date="2023" name="Hortic. Res.">
        <title>A chromosome-level phased genome enabling allele-level studies in sweet orange: a case study on citrus Huanglongbing tolerance.</title>
        <authorList>
            <person name="Wu B."/>
            <person name="Yu Q."/>
            <person name="Deng Z."/>
            <person name="Duan Y."/>
            <person name="Luo F."/>
            <person name="Gmitter F. Jr."/>
        </authorList>
    </citation>
    <scope>NUCLEOTIDE SEQUENCE [LARGE SCALE GENOMIC DNA]</scope>
    <source>
        <strain evidence="2">cv. Valencia</strain>
    </source>
</reference>
<sequence length="1110" mass="122173">MYTVGRIGSYISRGVYTVSAPFHPFGGAVDIIVVEQPDGSFKSSPWYVRFGKFQGVLKTKEKVVTINVNGVDANFNMYLDHKGEAYFLKEADVEEGESASYPSSSSDEADGQPNNSRRLMKSQNCNCDADKLDSAAHFDASNRKMLPRTASQRARILGLVFGRKSFKESRYQKGEGDIDMVRLSSLERAEFAADLLEMKWSTNLPSSMSRKENASQILPHDGLDNMVAKGIQVNNEEIHVDLSVDDYEQNRNDQSILEKECGSQSEQMASSSHFSSKNLENFVEESGIDVSCLGSVEQVVESSALDESILDENSSIVSELSRTIGEFGVDNAYLAEHEQQSFPDAKIQYELEAHQGKHFDDEQACDNNDVASSGCRISTEAGSDQSFVYCETSETSIVGFDGSNGKSPETVYLASGKYGEVHVHLETVHVTTELLSKTELLEGLHQDTDVVQAEEIELEKEPGEVLENHSDQVNQAPCVLEHIEKDLKEPPEAPKSSTQVLGEESVLCSIKEVNSQNSCLTPIEVHEEKGITDDLQYLESTDESQELYNDSVLKRAVGNSPSDSSEEEQFLFSDLDEFKLCKVQGVDSSSPDSVKKSDDPAFSAEGIKEVNGSVNTIDESSSLSEMSGLYNLLNDFENTTDKLGAISDPIIIHKSHGPAEEVGRLAESLPNMRSLSVKLDAHDPHHPLSHSLDSNCKSLNWMLFKENDSSCMKSDTDIELHLAEEQPNINDMQFSQGQKTVFSTPAAGMGSPAVSQAFDAENLDIDKFTSLGNPAKITVSPGGSWRLWPFFRRSRSGKAMQPVISGTKSSDTEVASDSINDRDGNRSVCKTNVAKKKIKVLTPTSEQLASLNLKEGKNSVTFTFSTAMLGKQQVDAKIYLWKWNTRIVISDVDGTITKSDVLGQFMPLVGVDWSQTGVAHLFSAIKENGYQLLFLSARAIVQAYHTRRFLFTLKQDGKALPDGPVVISPDGLFPSLFREVIRRAPHEFKIACLEDIKALFPSDCNPFYAGFGNRDTDEISYLKVGIPRGKIFIINPKGEVVVNHRVDSKTYSSIHALVHGMFPHTTSTEQMVLPDCPDMEGNGCCPLLVLELLRLHVAKADGENSLLIAG</sequence>
<dbReference type="Proteomes" id="UP000829398">
    <property type="component" value="Chromosome 5"/>
</dbReference>
<proteinExistence type="predicted"/>
<keyword evidence="2" id="KW-1185">Reference proteome</keyword>
<organism evidence="1 2">
    <name type="scientific">Citrus sinensis</name>
    <name type="common">Sweet orange</name>
    <name type="synonym">Citrus aurantium var. sinensis</name>
    <dbReference type="NCBI Taxonomy" id="2711"/>
    <lineage>
        <taxon>Eukaryota</taxon>
        <taxon>Viridiplantae</taxon>
        <taxon>Streptophyta</taxon>
        <taxon>Embryophyta</taxon>
        <taxon>Tracheophyta</taxon>
        <taxon>Spermatophyta</taxon>
        <taxon>Magnoliopsida</taxon>
        <taxon>eudicotyledons</taxon>
        <taxon>Gunneridae</taxon>
        <taxon>Pentapetalae</taxon>
        <taxon>rosids</taxon>
        <taxon>malvids</taxon>
        <taxon>Sapindales</taxon>
        <taxon>Rutaceae</taxon>
        <taxon>Aurantioideae</taxon>
        <taxon>Citrus</taxon>
    </lineage>
</organism>
<evidence type="ECO:0000313" key="2">
    <source>
        <dbReference type="Proteomes" id="UP000829398"/>
    </source>
</evidence>
<evidence type="ECO:0000313" key="1">
    <source>
        <dbReference type="EMBL" id="KAH9758287.1"/>
    </source>
</evidence>
<accession>A0ACB8KV00</accession>
<name>A0ACB8KV00_CITSI</name>